<comment type="caution">
    <text evidence="3">The sequence shown here is derived from an EMBL/GenBank/DDBJ whole genome shotgun (WGS) entry which is preliminary data.</text>
</comment>
<reference evidence="3 4" key="1">
    <citation type="submission" date="2020-08" db="EMBL/GenBank/DDBJ databases">
        <authorList>
            <person name="Hejnol A."/>
        </authorList>
    </citation>
    <scope>NUCLEOTIDE SEQUENCE [LARGE SCALE GENOMIC DNA]</scope>
</reference>
<accession>A0A7I8VWJ7</accession>
<dbReference type="Gene3D" id="3.30.450.200">
    <property type="match status" value="1"/>
</dbReference>
<protein>
    <submittedName>
        <fullName evidence="3">DgyrCDS9289</fullName>
    </submittedName>
</protein>
<dbReference type="EMBL" id="CAJFCJ010000013">
    <property type="protein sequence ID" value="CAD5120727.1"/>
    <property type="molecule type" value="Genomic_DNA"/>
</dbReference>
<name>A0A7I8VWJ7_9ANNE</name>
<dbReference type="Pfam" id="PF02141">
    <property type="entry name" value="DENN"/>
    <property type="match status" value="1"/>
</dbReference>
<dbReference type="SMART" id="SM00801">
    <property type="entry name" value="dDENN"/>
    <property type="match status" value="1"/>
</dbReference>
<feature type="domain" description="UDENN" evidence="2">
    <location>
        <begin position="262"/>
        <end position="625"/>
    </location>
</feature>
<dbReference type="OrthoDB" id="10266080at2759"/>
<dbReference type="PANTHER" id="PTHR15288:SF0">
    <property type="entry name" value="UDENN DOMAIN-CONTAINING PROTEIN"/>
    <property type="match status" value="1"/>
</dbReference>
<evidence type="ECO:0000313" key="4">
    <source>
        <dbReference type="Proteomes" id="UP000549394"/>
    </source>
</evidence>
<sequence length="625" mass="72625">MQRPGYYNGDVDVKCLTKRFESGVNLQARKKSDPMDLNRMPSLKVAKKICLSERRKIFENSDENSDYKIKFTREVRDGNILFSRKSPVFRRRSVNVKETIKSYEFDKSTDEERVPRRHSELPPFAEELTMEDNPLYDQTFDDDHLKEDGAEEVNCPVIEQVDNAYANVNIIKPIYDKNKNLKSSTGGIFEKKSGKKKEKAKVNSCELPSTSEEDDSEDEEPSAYHKRCKAKLQRTKSIKQDPNVIKNEGVYEFVKLKSTRISELCVILTVDEINNEPVVNLEFCCPEKSDITALKILALPDLEKLEKDSFGYVQILTSAEGAYTYLYCRRIYFKNENKMEIYAILTNFQCDKIYDKLLLFVETLRTANKIDDIRSLLRKCTREKIPEENETTKLSENNSYALNLTYVDCRKEVDYAFLLERTDVEGLTKIFSAALLESKLIFVSENLHVLTKFSTTFMELLYPFKWPHFILPATPSSMKITMEKPGPAINGFLLYFYEKIESVYGPPDDVMIVNLDSGSIEENDTVLLPKKLKKPLVASLSNISCHKREQASDLIRESFQRLLATLFQDYSDYLYKSDMYYDFKRDEFIESLRPKSVQSFTNNLVRTAHFDLFVQWYDPMKPPYS</sequence>
<feature type="region of interest" description="Disordered" evidence="1">
    <location>
        <begin position="200"/>
        <end position="222"/>
    </location>
</feature>
<dbReference type="Proteomes" id="UP000549394">
    <property type="component" value="Unassembled WGS sequence"/>
</dbReference>
<dbReference type="PANTHER" id="PTHR15288">
    <property type="entry name" value="DENN DOMAIN-CONTAINING PROTEIN 2"/>
    <property type="match status" value="1"/>
</dbReference>
<organism evidence="3 4">
    <name type="scientific">Dimorphilus gyrociliatus</name>
    <dbReference type="NCBI Taxonomy" id="2664684"/>
    <lineage>
        <taxon>Eukaryota</taxon>
        <taxon>Metazoa</taxon>
        <taxon>Spiralia</taxon>
        <taxon>Lophotrochozoa</taxon>
        <taxon>Annelida</taxon>
        <taxon>Polychaeta</taxon>
        <taxon>Polychaeta incertae sedis</taxon>
        <taxon>Dinophilidae</taxon>
        <taxon>Dimorphilus</taxon>
    </lineage>
</organism>
<dbReference type="InterPro" id="IPR037516">
    <property type="entry name" value="Tripartite_DENN"/>
</dbReference>
<keyword evidence="4" id="KW-1185">Reference proteome</keyword>
<dbReference type="PROSITE" id="PS50211">
    <property type="entry name" value="DENN"/>
    <property type="match status" value="1"/>
</dbReference>
<dbReference type="SMART" id="SM00799">
    <property type="entry name" value="DENN"/>
    <property type="match status" value="1"/>
</dbReference>
<evidence type="ECO:0000313" key="3">
    <source>
        <dbReference type="EMBL" id="CAD5120727.1"/>
    </source>
</evidence>
<dbReference type="InterPro" id="IPR051942">
    <property type="entry name" value="DENN_domain_containing_2"/>
</dbReference>
<evidence type="ECO:0000256" key="1">
    <source>
        <dbReference type="SAM" id="MobiDB-lite"/>
    </source>
</evidence>
<feature type="compositionally biased region" description="Acidic residues" evidence="1">
    <location>
        <begin position="211"/>
        <end position="221"/>
    </location>
</feature>
<dbReference type="InterPro" id="IPR043153">
    <property type="entry name" value="DENN_C"/>
</dbReference>
<proteinExistence type="predicted"/>
<gene>
    <name evidence="3" type="ORF">DGYR_LOCUS8776</name>
</gene>
<evidence type="ECO:0000259" key="2">
    <source>
        <dbReference type="PROSITE" id="PS50211"/>
    </source>
</evidence>
<dbReference type="InterPro" id="IPR005112">
    <property type="entry name" value="dDENN_dom"/>
</dbReference>
<dbReference type="Gene3D" id="3.40.50.11500">
    <property type="match status" value="1"/>
</dbReference>
<dbReference type="InterPro" id="IPR001194">
    <property type="entry name" value="cDENN_dom"/>
</dbReference>
<dbReference type="AlphaFoldDB" id="A0A7I8VWJ7"/>